<dbReference type="Gramene" id="rna9712">
    <property type="protein sequence ID" value="RHN73834.1"/>
    <property type="gene ID" value="gene9712"/>
</dbReference>
<evidence type="ECO:0000313" key="4">
    <source>
        <dbReference type="EMBL" id="RHN73834.1"/>
    </source>
</evidence>
<gene>
    <name evidence="3" type="ordered locus">MTR_2g046630</name>
    <name evidence="4" type="ORF">MtrunA17_Chr2g0302861</name>
</gene>
<dbReference type="Pfam" id="PF07127">
    <property type="entry name" value="Nodulin_late"/>
    <property type="match status" value="1"/>
</dbReference>
<dbReference type="AlphaFoldDB" id="A0A072V7Y1"/>
<dbReference type="EnsemblPlants" id="KEH37741">
    <property type="protein sequence ID" value="KEH37741"/>
    <property type="gene ID" value="MTR_2g046630"/>
</dbReference>
<dbReference type="GO" id="GO:0046872">
    <property type="term" value="F:metal ion binding"/>
    <property type="evidence" value="ECO:0007669"/>
    <property type="project" value="InterPro"/>
</dbReference>
<dbReference type="Proteomes" id="UP000265566">
    <property type="component" value="Chromosome 2"/>
</dbReference>
<dbReference type="InterPro" id="IPR009810">
    <property type="entry name" value="Nodulin_late_dom"/>
</dbReference>
<evidence type="ECO:0000259" key="2">
    <source>
        <dbReference type="Pfam" id="PF07127"/>
    </source>
</evidence>
<feature type="domain" description="Late nodulin" evidence="2">
    <location>
        <begin position="1"/>
        <end position="54"/>
    </location>
</feature>
<sequence length="55" mass="6443">MAKIMKFVHAMILFLFLFAINVTAFRDPCNFDFDCRNSNCTAPYVATCMYEHCYC</sequence>
<reference evidence="4" key="4">
    <citation type="journal article" date="2018" name="Nat. Plants">
        <title>Whole-genome landscape of Medicago truncatula symbiotic genes.</title>
        <authorList>
            <person name="Pecrix Y."/>
            <person name="Gamas P."/>
            <person name="Carrere S."/>
        </authorList>
    </citation>
    <scope>NUCLEOTIDE SEQUENCE</scope>
    <source>
        <tissue evidence="4">Leaves</tissue>
    </source>
</reference>
<protein>
    <submittedName>
        <fullName evidence="3">Nodule Cysteine-Rich (NCR) secreted peptide</fullName>
    </submittedName>
    <submittedName>
        <fullName evidence="4">Putative Late nodulin</fullName>
    </submittedName>
</protein>
<name>A0A072V7Y1_MEDTR</name>
<dbReference type="EMBL" id="PSQE01000002">
    <property type="protein sequence ID" value="RHN73834.1"/>
    <property type="molecule type" value="Genomic_DNA"/>
</dbReference>
<dbReference type="Proteomes" id="UP000002051">
    <property type="component" value="Chromosome 2"/>
</dbReference>
<feature type="signal peptide" evidence="1">
    <location>
        <begin position="1"/>
        <end position="24"/>
    </location>
</feature>
<reference evidence="5" key="3">
    <citation type="submission" date="2015-04" db="UniProtKB">
        <authorList>
            <consortium name="EnsemblPlants"/>
        </authorList>
    </citation>
    <scope>IDENTIFICATION</scope>
    <source>
        <strain evidence="5">cv. Jemalong A17</strain>
    </source>
</reference>
<dbReference type="HOGENOM" id="CLU_181053_0_2_1"/>
<reference evidence="3 6" key="2">
    <citation type="journal article" date="2014" name="BMC Genomics">
        <title>An improved genome release (version Mt4.0) for the model legume Medicago truncatula.</title>
        <authorList>
            <person name="Tang H."/>
            <person name="Krishnakumar V."/>
            <person name="Bidwell S."/>
            <person name="Rosen B."/>
            <person name="Chan A."/>
            <person name="Zhou S."/>
            <person name="Gentzbittel L."/>
            <person name="Childs K.L."/>
            <person name="Yandell M."/>
            <person name="Gundlach H."/>
            <person name="Mayer K.F."/>
            <person name="Schwartz D.C."/>
            <person name="Town C.D."/>
        </authorList>
    </citation>
    <scope>GENOME REANNOTATION</scope>
    <source>
        <strain evidence="3">A17</strain>
        <strain evidence="5 6">cv. Jemalong A17</strain>
    </source>
</reference>
<keyword evidence="6" id="KW-1185">Reference proteome</keyword>
<evidence type="ECO:0000256" key="1">
    <source>
        <dbReference type="SAM" id="SignalP"/>
    </source>
</evidence>
<reference evidence="3 6" key="1">
    <citation type="journal article" date="2011" name="Nature">
        <title>The Medicago genome provides insight into the evolution of rhizobial symbioses.</title>
        <authorList>
            <person name="Young N.D."/>
            <person name="Debelle F."/>
            <person name="Oldroyd G.E."/>
            <person name="Geurts R."/>
            <person name="Cannon S.B."/>
            <person name="Udvardi M.K."/>
            <person name="Benedito V.A."/>
            <person name="Mayer K.F."/>
            <person name="Gouzy J."/>
            <person name="Schoof H."/>
            <person name="Van de Peer Y."/>
            <person name="Proost S."/>
            <person name="Cook D.R."/>
            <person name="Meyers B.C."/>
            <person name="Spannagl M."/>
            <person name="Cheung F."/>
            <person name="De Mita S."/>
            <person name="Krishnakumar V."/>
            <person name="Gundlach H."/>
            <person name="Zhou S."/>
            <person name="Mudge J."/>
            <person name="Bharti A.K."/>
            <person name="Murray J.D."/>
            <person name="Naoumkina M.A."/>
            <person name="Rosen B."/>
            <person name="Silverstein K.A."/>
            <person name="Tang H."/>
            <person name="Rombauts S."/>
            <person name="Zhao P.X."/>
            <person name="Zhou P."/>
            <person name="Barbe V."/>
            <person name="Bardou P."/>
            <person name="Bechner M."/>
            <person name="Bellec A."/>
            <person name="Berger A."/>
            <person name="Berges H."/>
            <person name="Bidwell S."/>
            <person name="Bisseling T."/>
            <person name="Choisne N."/>
            <person name="Couloux A."/>
            <person name="Denny R."/>
            <person name="Deshpande S."/>
            <person name="Dai X."/>
            <person name="Doyle J.J."/>
            <person name="Dudez A.M."/>
            <person name="Farmer A.D."/>
            <person name="Fouteau S."/>
            <person name="Franken C."/>
            <person name="Gibelin C."/>
            <person name="Gish J."/>
            <person name="Goldstein S."/>
            <person name="Gonzalez A.J."/>
            <person name="Green P.J."/>
            <person name="Hallab A."/>
            <person name="Hartog M."/>
            <person name="Hua A."/>
            <person name="Humphray S.J."/>
            <person name="Jeong D.H."/>
            <person name="Jing Y."/>
            <person name="Jocker A."/>
            <person name="Kenton S.M."/>
            <person name="Kim D.J."/>
            <person name="Klee K."/>
            <person name="Lai H."/>
            <person name="Lang C."/>
            <person name="Lin S."/>
            <person name="Macmil S.L."/>
            <person name="Magdelenat G."/>
            <person name="Matthews L."/>
            <person name="McCorrison J."/>
            <person name="Monaghan E.L."/>
            <person name="Mun J.H."/>
            <person name="Najar F.Z."/>
            <person name="Nicholson C."/>
            <person name="Noirot C."/>
            <person name="O'Bleness M."/>
            <person name="Paule C.R."/>
            <person name="Poulain J."/>
            <person name="Prion F."/>
            <person name="Qin B."/>
            <person name="Qu C."/>
            <person name="Retzel E.F."/>
            <person name="Riddle C."/>
            <person name="Sallet E."/>
            <person name="Samain S."/>
            <person name="Samson N."/>
            <person name="Sanders I."/>
            <person name="Saurat O."/>
            <person name="Scarpelli C."/>
            <person name="Schiex T."/>
            <person name="Segurens B."/>
            <person name="Severin A.J."/>
            <person name="Sherrier D.J."/>
            <person name="Shi R."/>
            <person name="Sims S."/>
            <person name="Singer S.R."/>
            <person name="Sinharoy S."/>
            <person name="Sterck L."/>
            <person name="Viollet A."/>
            <person name="Wang B.B."/>
            <person name="Wang K."/>
            <person name="Wang M."/>
            <person name="Wang X."/>
            <person name="Warfsmann J."/>
            <person name="Weissenbach J."/>
            <person name="White D.D."/>
            <person name="White J.D."/>
            <person name="Wiley G.B."/>
            <person name="Wincker P."/>
            <person name="Xing Y."/>
            <person name="Yang L."/>
            <person name="Yao Z."/>
            <person name="Ying F."/>
            <person name="Zhai J."/>
            <person name="Zhou L."/>
            <person name="Zuber A."/>
            <person name="Denarie J."/>
            <person name="Dixon R.A."/>
            <person name="May G.D."/>
            <person name="Schwartz D.C."/>
            <person name="Rogers J."/>
            <person name="Quetier F."/>
            <person name="Town C.D."/>
            <person name="Roe B.A."/>
        </authorList>
    </citation>
    <scope>NUCLEOTIDE SEQUENCE [LARGE SCALE GENOMIC DNA]</scope>
    <source>
        <strain evidence="3">A17</strain>
        <strain evidence="5 6">cv. Jemalong A17</strain>
    </source>
</reference>
<feature type="chain" id="PRO_5014500334" evidence="1">
    <location>
        <begin position="25"/>
        <end position="55"/>
    </location>
</feature>
<accession>A0A072V7Y1</accession>
<organism evidence="3 6">
    <name type="scientific">Medicago truncatula</name>
    <name type="common">Barrel medic</name>
    <name type="synonym">Medicago tribuloides</name>
    <dbReference type="NCBI Taxonomy" id="3880"/>
    <lineage>
        <taxon>Eukaryota</taxon>
        <taxon>Viridiplantae</taxon>
        <taxon>Streptophyta</taxon>
        <taxon>Embryophyta</taxon>
        <taxon>Tracheophyta</taxon>
        <taxon>Spermatophyta</taxon>
        <taxon>Magnoliopsida</taxon>
        <taxon>eudicotyledons</taxon>
        <taxon>Gunneridae</taxon>
        <taxon>Pentapetalae</taxon>
        <taxon>rosids</taxon>
        <taxon>fabids</taxon>
        <taxon>Fabales</taxon>
        <taxon>Fabaceae</taxon>
        <taxon>Papilionoideae</taxon>
        <taxon>50 kb inversion clade</taxon>
        <taxon>NPAAA clade</taxon>
        <taxon>Hologalegina</taxon>
        <taxon>IRL clade</taxon>
        <taxon>Trifolieae</taxon>
        <taxon>Medicago</taxon>
    </lineage>
</organism>
<evidence type="ECO:0000313" key="3">
    <source>
        <dbReference type="EMBL" id="KEH37741.1"/>
    </source>
</evidence>
<dbReference type="EMBL" id="CM001218">
    <property type="protein sequence ID" value="KEH37741.1"/>
    <property type="molecule type" value="Genomic_DNA"/>
</dbReference>
<proteinExistence type="predicted"/>
<evidence type="ECO:0000313" key="6">
    <source>
        <dbReference type="Proteomes" id="UP000002051"/>
    </source>
</evidence>
<evidence type="ECO:0000313" key="5">
    <source>
        <dbReference type="EnsemblPlants" id="KEH37741"/>
    </source>
</evidence>
<keyword evidence="1" id="KW-0732">Signal</keyword>